<name>A0A2G5SSK4_9PELO</name>
<evidence type="ECO:0000313" key="2">
    <source>
        <dbReference type="Proteomes" id="UP000230233"/>
    </source>
</evidence>
<keyword evidence="2" id="KW-1185">Reference proteome</keyword>
<comment type="caution">
    <text evidence="1">The sequence shown here is derived from an EMBL/GenBank/DDBJ whole genome shotgun (WGS) entry which is preliminary data.</text>
</comment>
<accession>A0A2G5SSK4</accession>
<evidence type="ECO:0000313" key="1">
    <source>
        <dbReference type="EMBL" id="PIC17841.1"/>
    </source>
</evidence>
<gene>
    <name evidence="1" type="primary">Cnig_chr_X.g23940</name>
    <name evidence="1" type="ORF">B9Z55_023940</name>
</gene>
<dbReference type="PANTHER" id="PTHR21503">
    <property type="entry name" value="F-BOX-CONTAINING HYPOTHETICAL PROTEIN C.ELEGANS"/>
    <property type="match status" value="1"/>
</dbReference>
<dbReference type="PANTHER" id="PTHR21503:SF8">
    <property type="entry name" value="F-BOX ASSOCIATED DOMAIN-CONTAINING PROTEIN-RELATED"/>
    <property type="match status" value="1"/>
</dbReference>
<organism evidence="1 2">
    <name type="scientific">Caenorhabditis nigoni</name>
    <dbReference type="NCBI Taxonomy" id="1611254"/>
    <lineage>
        <taxon>Eukaryota</taxon>
        <taxon>Metazoa</taxon>
        <taxon>Ecdysozoa</taxon>
        <taxon>Nematoda</taxon>
        <taxon>Chromadorea</taxon>
        <taxon>Rhabditida</taxon>
        <taxon>Rhabditina</taxon>
        <taxon>Rhabditomorpha</taxon>
        <taxon>Rhabditoidea</taxon>
        <taxon>Rhabditidae</taxon>
        <taxon>Peloderinae</taxon>
        <taxon>Caenorhabditis</taxon>
    </lineage>
</organism>
<reference evidence="2" key="1">
    <citation type="submission" date="2017-10" db="EMBL/GenBank/DDBJ databases">
        <title>Rapid genome shrinkage in a self-fertile nematode reveals novel sperm competition proteins.</title>
        <authorList>
            <person name="Yin D."/>
            <person name="Schwarz E.M."/>
            <person name="Thomas C.G."/>
            <person name="Felde R.L."/>
            <person name="Korf I.F."/>
            <person name="Cutter A.D."/>
            <person name="Schartner C.M."/>
            <person name="Ralston E.J."/>
            <person name="Meyer B.J."/>
            <person name="Haag E.S."/>
        </authorList>
    </citation>
    <scope>NUCLEOTIDE SEQUENCE [LARGE SCALE GENOMIC DNA]</scope>
    <source>
        <strain evidence="2">JU1422</strain>
    </source>
</reference>
<dbReference type="AlphaFoldDB" id="A0A2G5SSK4"/>
<dbReference type="Proteomes" id="UP000230233">
    <property type="component" value="Chromosome X"/>
</dbReference>
<dbReference type="EMBL" id="PDUG01000006">
    <property type="protein sequence ID" value="PIC17841.1"/>
    <property type="molecule type" value="Genomic_DNA"/>
</dbReference>
<evidence type="ECO:0008006" key="3">
    <source>
        <dbReference type="Google" id="ProtNLM"/>
    </source>
</evidence>
<dbReference type="OrthoDB" id="10332572at2759"/>
<protein>
    <recommendedName>
        <fullName evidence="3">F-box associated domain-containing protein</fullName>
    </recommendedName>
</protein>
<sequence>MGCIFNGTLQCSDWIVAENFRWFDAEQFQDLHCQLIRLQKTHVTSRHVEALIIKWRNSEEQLGKGVKNIKFFDVQVHGGVQNFDFLGVGAQPKGSVQRPNEFNVFNNDYDFTNAFDIIHPDGTLASLKVVEGLDRVLFVVWNR</sequence>
<proteinExistence type="predicted"/>